<dbReference type="AlphaFoldDB" id="A0A7Z7JG32"/>
<protein>
    <submittedName>
        <fullName evidence="1">Uncharacterized protein</fullName>
    </submittedName>
</protein>
<comment type="caution">
    <text evidence="1">The sequence shown here is derived from an EMBL/GenBank/DDBJ whole genome shotgun (WGS) entry which is preliminary data.</text>
</comment>
<evidence type="ECO:0000313" key="2">
    <source>
        <dbReference type="Proteomes" id="UP000257139"/>
    </source>
</evidence>
<evidence type="ECO:0000313" key="1">
    <source>
        <dbReference type="EMBL" id="SPC25944.1"/>
    </source>
</evidence>
<gene>
    <name evidence="1" type="ORF">CBM2594_U20131</name>
</gene>
<dbReference type="EMBL" id="OGUU01000049">
    <property type="protein sequence ID" value="SPC25944.1"/>
    <property type="molecule type" value="Genomic_DNA"/>
</dbReference>
<organism evidence="1 2">
    <name type="scientific">Cupriavidus taiwanensis</name>
    <dbReference type="NCBI Taxonomy" id="164546"/>
    <lineage>
        <taxon>Bacteria</taxon>
        <taxon>Pseudomonadati</taxon>
        <taxon>Pseudomonadota</taxon>
        <taxon>Betaproteobacteria</taxon>
        <taxon>Burkholderiales</taxon>
        <taxon>Burkholderiaceae</taxon>
        <taxon>Cupriavidus</taxon>
    </lineage>
</organism>
<proteinExistence type="predicted"/>
<dbReference type="Proteomes" id="UP000257139">
    <property type="component" value="Unassembled WGS sequence"/>
</dbReference>
<reference evidence="1 2" key="1">
    <citation type="submission" date="2018-01" db="EMBL/GenBank/DDBJ databases">
        <authorList>
            <person name="Clerissi C."/>
        </authorList>
    </citation>
    <scope>NUCLEOTIDE SEQUENCE [LARGE SCALE GENOMIC DNA]</scope>
    <source>
        <strain evidence="1">Cupriavidus taiwanensis STM 6021</strain>
    </source>
</reference>
<accession>A0A7Z7JG32</accession>
<name>A0A7Z7JG32_9BURK</name>
<sequence length="26" mass="3189">MLRDWYGVPYQPRVRPEQQTAIEILE</sequence>